<dbReference type="AlphaFoldDB" id="A0A5N1J7Y1"/>
<dbReference type="InterPro" id="IPR023393">
    <property type="entry name" value="START-like_dom_sf"/>
</dbReference>
<dbReference type="Proteomes" id="UP000326570">
    <property type="component" value="Unassembled WGS sequence"/>
</dbReference>
<accession>A0A5N1J7Y1</accession>
<dbReference type="EMBL" id="VTWT01000001">
    <property type="protein sequence ID" value="KAA9346082.1"/>
    <property type="molecule type" value="Genomic_DNA"/>
</dbReference>
<dbReference type="Pfam" id="PF10604">
    <property type="entry name" value="Polyketide_cyc2"/>
    <property type="match status" value="1"/>
</dbReference>
<comment type="caution">
    <text evidence="1">The sequence shown here is derived from an EMBL/GenBank/DDBJ whole genome shotgun (WGS) entry which is preliminary data.</text>
</comment>
<dbReference type="SUPFAM" id="SSF55961">
    <property type="entry name" value="Bet v1-like"/>
    <property type="match status" value="1"/>
</dbReference>
<evidence type="ECO:0000313" key="1">
    <source>
        <dbReference type="EMBL" id="KAA9346082.1"/>
    </source>
</evidence>
<dbReference type="CDD" id="cd07818">
    <property type="entry name" value="SRPBCC_1"/>
    <property type="match status" value="1"/>
</dbReference>
<dbReference type="RefSeq" id="WP_150902225.1">
    <property type="nucleotide sequence ID" value="NZ_VTWT01000001.1"/>
</dbReference>
<organism evidence="1 2">
    <name type="scientific">Adhaeribacter soli</name>
    <dbReference type="NCBI Taxonomy" id="2607655"/>
    <lineage>
        <taxon>Bacteria</taxon>
        <taxon>Pseudomonadati</taxon>
        <taxon>Bacteroidota</taxon>
        <taxon>Cytophagia</taxon>
        <taxon>Cytophagales</taxon>
        <taxon>Hymenobacteraceae</taxon>
        <taxon>Adhaeribacter</taxon>
    </lineage>
</organism>
<evidence type="ECO:0000313" key="2">
    <source>
        <dbReference type="Proteomes" id="UP000326570"/>
    </source>
</evidence>
<protein>
    <submittedName>
        <fullName evidence="1">SRPBCC family protein</fullName>
    </submittedName>
</protein>
<gene>
    <name evidence="1" type="ORF">F0P94_03090</name>
</gene>
<reference evidence="1 2" key="1">
    <citation type="submission" date="2019-09" db="EMBL/GenBank/DDBJ databases">
        <title>Genome sequence of Adhaeribacter sp. M2.</title>
        <authorList>
            <person name="Srinivasan S."/>
        </authorList>
    </citation>
    <scope>NUCLEOTIDE SEQUENCE [LARGE SCALE GENOMIC DNA]</scope>
    <source>
        <strain evidence="1 2">M2</strain>
    </source>
</reference>
<proteinExistence type="predicted"/>
<dbReference type="InterPro" id="IPR019587">
    <property type="entry name" value="Polyketide_cyclase/dehydratase"/>
</dbReference>
<dbReference type="Gene3D" id="3.30.530.20">
    <property type="match status" value="1"/>
</dbReference>
<sequence length="181" mass="20035">MKVKVIIGGVLLAGVLAGVPYLLPSDFKIEKSTFIQAKPAQVFASLNNLSAWEKWSAWNQHADPTLSNFYQGPVSGVGSAFSWKSGKSGEGRIVITANEPDKKIEFQFYPEGKLQAHGQFILEPVEKGTRLTWISTGILPDYTDRVKGVFLKRKLDAEFEKGLSGLKELLEPQAKKISLRK</sequence>
<name>A0A5N1J7Y1_9BACT</name>
<keyword evidence="2" id="KW-1185">Reference proteome</keyword>